<sequence>MDTEDSASEGGDGSTKVIEVNIPTSNQFDGLEDEQGDDPISLPPNPIPPPVLRIGEPAKGKKVRVPPISVVGKSTRQLREFLGQSRIQQTAFNMKATMTGVQLICSGEDTFRSALAALRGANIQYHTYTPAAEQPMKVVLSGLPVYDEAELETELAVLGVHVQELKLFSRKVAGLEESALYLLHFAKGTVKLSDLQKVKAVFNIVAKLAEKKAQLRNAKPPILTPPRNTVPQNDSTGNDSPVGTSTMTFAEALSQGSSNNINSNLFTMSEFLALAREVFARLKSCKSRLDQLEALVELTAKRQWYRRRDPIYQDIVSSLNRRIREECNQANFNKFKDTLRTLHDDRDTLWRITKALRKTTKYSPPLRKGTNIIASSSEKAKLLAASFASAHTNQMPDDPVTVAEVNNSIDAIDRTPLADNHSWDVGTKKRKCSTHTTLL</sequence>
<comment type="caution">
    <text evidence="2">The sequence shown here is derived from an EMBL/GenBank/DDBJ whole genome shotgun (WGS) entry which is preliminary data.</text>
</comment>
<evidence type="ECO:0000313" key="3">
    <source>
        <dbReference type="Proteomes" id="UP001562425"/>
    </source>
</evidence>
<feature type="region of interest" description="Disordered" evidence="1">
    <location>
        <begin position="219"/>
        <end position="245"/>
    </location>
</feature>
<dbReference type="Proteomes" id="UP001562425">
    <property type="component" value="Unassembled WGS sequence"/>
</dbReference>
<evidence type="ECO:0000256" key="1">
    <source>
        <dbReference type="SAM" id="MobiDB-lite"/>
    </source>
</evidence>
<dbReference type="EMBL" id="JBEHCU010010219">
    <property type="protein sequence ID" value="KAL1378610.1"/>
    <property type="molecule type" value="Genomic_DNA"/>
</dbReference>
<feature type="compositionally biased region" description="Polar residues" evidence="1">
    <location>
        <begin position="226"/>
        <end position="245"/>
    </location>
</feature>
<protein>
    <submittedName>
        <fullName evidence="2">Uncharacterized protein</fullName>
    </submittedName>
</protein>
<accession>A0ABD1CQA5</accession>
<feature type="region of interest" description="Disordered" evidence="1">
    <location>
        <begin position="1"/>
        <end position="49"/>
    </location>
</feature>
<reference evidence="2 3" key="1">
    <citation type="submission" date="2024-05" db="EMBL/GenBank/DDBJ databases">
        <title>Culex pipiens pipiens assembly and annotation.</title>
        <authorList>
            <person name="Alout H."/>
            <person name="Durand T."/>
        </authorList>
    </citation>
    <scope>NUCLEOTIDE SEQUENCE [LARGE SCALE GENOMIC DNA]</scope>
    <source>
        <strain evidence="2">HA-2024</strain>
        <tissue evidence="2">Whole body</tissue>
    </source>
</reference>
<name>A0ABD1CQA5_CULPP</name>
<proteinExistence type="predicted"/>
<gene>
    <name evidence="2" type="ORF">pipiens_015478</name>
</gene>
<evidence type="ECO:0000313" key="2">
    <source>
        <dbReference type="EMBL" id="KAL1378610.1"/>
    </source>
</evidence>
<dbReference type="AlphaFoldDB" id="A0ABD1CQA5"/>
<organism evidence="2 3">
    <name type="scientific">Culex pipiens pipiens</name>
    <name type="common">Northern house mosquito</name>
    <dbReference type="NCBI Taxonomy" id="38569"/>
    <lineage>
        <taxon>Eukaryota</taxon>
        <taxon>Metazoa</taxon>
        <taxon>Ecdysozoa</taxon>
        <taxon>Arthropoda</taxon>
        <taxon>Hexapoda</taxon>
        <taxon>Insecta</taxon>
        <taxon>Pterygota</taxon>
        <taxon>Neoptera</taxon>
        <taxon>Endopterygota</taxon>
        <taxon>Diptera</taxon>
        <taxon>Nematocera</taxon>
        <taxon>Culicoidea</taxon>
        <taxon>Culicidae</taxon>
        <taxon>Culicinae</taxon>
        <taxon>Culicini</taxon>
        <taxon>Culex</taxon>
        <taxon>Culex</taxon>
    </lineage>
</organism>
<keyword evidence="3" id="KW-1185">Reference proteome</keyword>